<feature type="signal peptide" evidence="1">
    <location>
        <begin position="1"/>
        <end position="24"/>
    </location>
</feature>
<organism evidence="2 3">
    <name type="scientific">Massilia norwichensis</name>
    <dbReference type="NCBI Taxonomy" id="1442366"/>
    <lineage>
        <taxon>Bacteria</taxon>
        <taxon>Pseudomonadati</taxon>
        <taxon>Pseudomonadota</taxon>
        <taxon>Betaproteobacteria</taxon>
        <taxon>Burkholderiales</taxon>
        <taxon>Oxalobacteraceae</taxon>
        <taxon>Telluria group</taxon>
        <taxon>Massilia</taxon>
    </lineage>
</organism>
<keyword evidence="1" id="KW-0732">Signal</keyword>
<comment type="caution">
    <text evidence="2">The sequence shown here is derived from an EMBL/GenBank/DDBJ whole genome shotgun (WGS) entry which is preliminary data.</text>
</comment>
<keyword evidence="3" id="KW-1185">Reference proteome</keyword>
<evidence type="ECO:0000313" key="2">
    <source>
        <dbReference type="EMBL" id="MCS0590360.1"/>
    </source>
</evidence>
<proteinExistence type="predicted"/>
<dbReference type="RefSeq" id="WP_258846139.1">
    <property type="nucleotide sequence ID" value="NZ_JANUGX010000016.1"/>
</dbReference>
<dbReference type="NCBIfam" id="TIGR02913">
    <property type="entry name" value="HAF_rpt"/>
    <property type="match status" value="1"/>
</dbReference>
<dbReference type="Proteomes" id="UP001205560">
    <property type="component" value="Unassembled WGS sequence"/>
</dbReference>
<dbReference type="InterPro" id="IPR014262">
    <property type="entry name" value="HAF_rpt"/>
</dbReference>
<feature type="chain" id="PRO_5046900566" evidence="1">
    <location>
        <begin position="25"/>
        <end position="398"/>
    </location>
</feature>
<accession>A0ABT2A831</accession>
<reference evidence="2 3" key="1">
    <citation type="submission" date="2022-08" db="EMBL/GenBank/DDBJ databases">
        <title>Reclassification of Massilia species as members of the genera Telluria, Duganella, Pseudoduganella, Mokoshia gen. nov. and Zemynaea gen. nov. using orthogonal and non-orthogonal genome-based approaches.</title>
        <authorList>
            <person name="Bowman J.P."/>
        </authorList>
    </citation>
    <scope>NUCLEOTIDE SEQUENCE [LARGE SCALE GENOMIC DNA]</scope>
    <source>
        <strain evidence="2 3">LMG 28164</strain>
    </source>
</reference>
<protein>
    <submittedName>
        <fullName evidence="2">HAF repeat-containing protein</fullName>
    </submittedName>
</protein>
<sequence>MQRRHFVSLSLLPLALAAIQAVSAAPAASYPEYRVTIVGPANSRVSDMNNAGVVVGTYPIGTDGTRTGSFVTRGNRFVDLGTLGGRLSQVIAINDKGQVLGNRVTTGGQQRGFIYYHGKTRDLSDPPGLPLTYVDINNAGYTLALGFVGTDPGPSSLRSFLRDPSGHLRNIGTLPGEDAVTQAEALNNRNQIVGESGPFLAPDPPLRAFLWTRGVMRDLGDFGFTPNYALGINDRGQVTGYASVPTGFHNQVAFIYSNGRLIDIDRRPPTADRFSLGESINNLGHVVGSSNHLSGFVYRGRKMESLNALIDPRLGWNIQFPRTINDKGQIAADAVRGGIGYAVRLDPIRPYLEAAPVLESDAELGPMAQSGLTAAQEAAEAKAEVEAQAKEVVRPLGQ</sequence>
<name>A0ABT2A831_9BURK</name>
<evidence type="ECO:0000256" key="1">
    <source>
        <dbReference type="SAM" id="SignalP"/>
    </source>
</evidence>
<evidence type="ECO:0000313" key="3">
    <source>
        <dbReference type="Proteomes" id="UP001205560"/>
    </source>
</evidence>
<gene>
    <name evidence="2" type="ORF">NX782_14285</name>
</gene>
<dbReference type="EMBL" id="JANUGX010000016">
    <property type="protein sequence ID" value="MCS0590360.1"/>
    <property type="molecule type" value="Genomic_DNA"/>
</dbReference>